<organism evidence="1 2">
    <name type="scientific">Mycena albidolilacea</name>
    <dbReference type="NCBI Taxonomy" id="1033008"/>
    <lineage>
        <taxon>Eukaryota</taxon>
        <taxon>Fungi</taxon>
        <taxon>Dikarya</taxon>
        <taxon>Basidiomycota</taxon>
        <taxon>Agaricomycotina</taxon>
        <taxon>Agaricomycetes</taxon>
        <taxon>Agaricomycetidae</taxon>
        <taxon>Agaricales</taxon>
        <taxon>Marasmiineae</taxon>
        <taxon>Mycenaceae</taxon>
        <taxon>Mycena</taxon>
    </lineage>
</organism>
<dbReference type="AlphaFoldDB" id="A0AAD7EP22"/>
<dbReference type="EMBL" id="JARIHO010000022">
    <property type="protein sequence ID" value="KAJ7343791.1"/>
    <property type="molecule type" value="Genomic_DNA"/>
</dbReference>
<sequence length="395" mass="44926">MARLPQELIDTVVMEVKGKPDLQACSLAAWKFVPASQSSLFRRMYLEWDSSSRTAPAFERTRLFFQDHPHLTLYVRDLTLDIPKSHQDQAILEIVLRMLRNLERLAINGHAQNWDDLLTDLTYTISCTISLPSLQRLHLLRILRLPASVVLHAASCVRVLSLDRITPQSLRDIPAHIPPNTQLENLILPWCLATNALIRACDFLLTPQNLRRLSVEVRDTGYYRPPIVASAAHLRHLQLECGISSIPFDLPLLPNLRSMVLVLPRLVGTEGLWTLPENLSSTIVTLPAVSPRLEALHITIRISTFQTAPTWQDHIPFPLFAARSYRDQLPALRDIQCCFGYFDTFMPCSGIWFELALQSFIELMESQMPAPFHDGILTVGRASHRSRVNYLDHLP</sequence>
<keyword evidence="2" id="KW-1185">Reference proteome</keyword>
<protein>
    <submittedName>
        <fullName evidence="1">Uncharacterized protein</fullName>
    </submittedName>
</protein>
<accession>A0AAD7EP22</accession>
<dbReference type="Gene3D" id="3.80.10.10">
    <property type="entry name" value="Ribonuclease Inhibitor"/>
    <property type="match status" value="1"/>
</dbReference>
<evidence type="ECO:0000313" key="2">
    <source>
        <dbReference type="Proteomes" id="UP001218218"/>
    </source>
</evidence>
<gene>
    <name evidence="1" type="ORF">DFH08DRAFT_871276</name>
</gene>
<proteinExistence type="predicted"/>
<evidence type="ECO:0000313" key="1">
    <source>
        <dbReference type="EMBL" id="KAJ7343791.1"/>
    </source>
</evidence>
<reference evidence="1" key="1">
    <citation type="submission" date="2023-03" db="EMBL/GenBank/DDBJ databases">
        <title>Massive genome expansion in bonnet fungi (Mycena s.s.) driven by repeated elements and novel gene families across ecological guilds.</title>
        <authorList>
            <consortium name="Lawrence Berkeley National Laboratory"/>
            <person name="Harder C.B."/>
            <person name="Miyauchi S."/>
            <person name="Viragh M."/>
            <person name="Kuo A."/>
            <person name="Thoen E."/>
            <person name="Andreopoulos B."/>
            <person name="Lu D."/>
            <person name="Skrede I."/>
            <person name="Drula E."/>
            <person name="Henrissat B."/>
            <person name="Morin E."/>
            <person name="Kohler A."/>
            <person name="Barry K."/>
            <person name="LaButti K."/>
            <person name="Morin E."/>
            <person name="Salamov A."/>
            <person name="Lipzen A."/>
            <person name="Mereny Z."/>
            <person name="Hegedus B."/>
            <person name="Baldrian P."/>
            <person name="Stursova M."/>
            <person name="Weitz H."/>
            <person name="Taylor A."/>
            <person name="Grigoriev I.V."/>
            <person name="Nagy L.G."/>
            <person name="Martin F."/>
            <person name="Kauserud H."/>
        </authorList>
    </citation>
    <scope>NUCLEOTIDE SEQUENCE</scope>
    <source>
        <strain evidence="1">CBHHK002</strain>
    </source>
</reference>
<name>A0AAD7EP22_9AGAR</name>
<dbReference type="Proteomes" id="UP001218218">
    <property type="component" value="Unassembled WGS sequence"/>
</dbReference>
<dbReference type="SUPFAM" id="SSF52047">
    <property type="entry name" value="RNI-like"/>
    <property type="match status" value="1"/>
</dbReference>
<dbReference type="InterPro" id="IPR032675">
    <property type="entry name" value="LRR_dom_sf"/>
</dbReference>
<comment type="caution">
    <text evidence="1">The sequence shown here is derived from an EMBL/GenBank/DDBJ whole genome shotgun (WGS) entry which is preliminary data.</text>
</comment>